<dbReference type="RefSeq" id="WP_074206221.1">
    <property type="nucleotide sequence ID" value="NZ_FSQW01000002.1"/>
</dbReference>
<accession>A0A1N6HLH0</accession>
<organism evidence="1 2">
    <name type="scientific">Parasphingorhabdus marina DSM 22363</name>
    <dbReference type="NCBI Taxonomy" id="1123272"/>
    <lineage>
        <taxon>Bacteria</taxon>
        <taxon>Pseudomonadati</taxon>
        <taxon>Pseudomonadota</taxon>
        <taxon>Alphaproteobacteria</taxon>
        <taxon>Sphingomonadales</taxon>
        <taxon>Sphingomonadaceae</taxon>
        <taxon>Parasphingorhabdus</taxon>
    </lineage>
</organism>
<keyword evidence="2" id="KW-1185">Reference proteome</keyword>
<protein>
    <recommendedName>
        <fullName evidence="3">General secretion pathway protein L</fullName>
    </recommendedName>
</protein>
<evidence type="ECO:0008006" key="3">
    <source>
        <dbReference type="Google" id="ProtNLM"/>
    </source>
</evidence>
<name>A0A1N6HLH0_9SPHN</name>
<dbReference type="STRING" id="1123272.SAMN02745824_3347"/>
<evidence type="ECO:0000313" key="2">
    <source>
        <dbReference type="Proteomes" id="UP000185192"/>
    </source>
</evidence>
<evidence type="ECO:0000313" key="1">
    <source>
        <dbReference type="EMBL" id="SIO20597.1"/>
    </source>
</evidence>
<gene>
    <name evidence="1" type="ORF">SAMN02745824_3347</name>
</gene>
<proteinExistence type="predicted"/>
<dbReference type="Proteomes" id="UP000185192">
    <property type="component" value="Unassembled WGS sequence"/>
</dbReference>
<reference evidence="2" key="1">
    <citation type="submission" date="2016-11" db="EMBL/GenBank/DDBJ databases">
        <authorList>
            <person name="Varghese N."/>
            <person name="Submissions S."/>
        </authorList>
    </citation>
    <scope>NUCLEOTIDE SEQUENCE [LARGE SCALE GENOMIC DNA]</scope>
    <source>
        <strain evidence="2">DSM 22363</strain>
    </source>
</reference>
<dbReference type="InterPro" id="IPR043129">
    <property type="entry name" value="ATPase_NBD"/>
</dbReference>
<dbReference type="AlphaFoldDB" id="A0A1N6HLH0"/>
<dbReference type="EMBL" id="FSQW01000002">
    <property type="protein sequence ID" value="SIO20597.1"/>
    <property type="molecule type" value="Genomic_DNA"/>
</dbReference>
<sequence>MNAPTQNLSQRAGAFWHWWSDELRELLPASLKNQPTERDRFDIFAGDEETVIEYVHNGAGEKMVEAKRLESLEQDSWDQIVALADQYPPRLFLQGRDYLAIPVKLPKASFADIRSALQLQLANLVPLKPEYVDWDFAALERDDKHVFVSLIVAKSARLDEIETLFAEKSLMPPTFCVEHQGRIAVLRRPLLLSSKPADQNKKAFALAAAGLLACTPLVTWAGAEILLSREETRIAELESVLEPRLAQEKQILAEEMVRRAAAPLLKMPSASNRLEALAANLPDTDWTSSVTQDGQGRMQFLADMEDRERAEVGLSRSKIFENLEPIEELDAENTRDRVRYEVGR</sequence>
<dbReference type="SUPFAM" id="SSF53067">
    <property type="entry name" value="Actin-like ATPase domain"/>
    <property type="match status" value="1"/>
</dbReference>